<dbReference type="KEGG" id="cmp:Cha6605_1016"/>
<dbReference type="GO" id="GO:0008081">
    <property type="term" value="F:phosphoric diester hydrolase activity"/>
    <property type="evidence" value="ECO:0007669"/>
    <property type="project" value="InterPro"/>
</dbReference>
<dbReference type="CDD" id="cd08556">
    <property type="entry name" value="GDPD"/>
    <property type="match status" value="1"/>
</dbReference>
<protein>
    <submittedName>
        <fullName evidence="2">Glycerophosphoryl diester phosphodiesterase</fullName>
    </submittedName>
</protein>
<dbReference type="InterPro" id="IPR017946">
    <property type="entry name" value="PLC-like_Pdiesterase_TIM-brl"/>
</dbReference>
<dbReference type="PANTHER" id="PTHR46211:SF14">
    <property type="entry name" value="GLYCEROPHOSPHODIESTER PHOSPHODIESTERASE"/>
    <property type="match status" value="1"/>
</dbReference>
<gene>
    <name evidence="2" type="ORF">Cha6605_1016</name>
</gene>
<name>K9UDH2_CHAP6</name>
<dbReference type="GO" id="GO:0006629">
    <property type="term" value="P:lipid metabolic process"/>
    <property type="evidence" value="ECO:0007669"/>
    <property type="project" value="InterPro"/>
</dbReference>
<sequence length="300" mass="34621">MRFVGVTAEYEHRSSNQRSELAKVVMNKLHRNSVAQPSSISIVAHRGKTATIKSENTIEAFKKAIEIGIPQIEFDLRMSQDGYIVSYHDRTIVRDTPTQDEIEIADLKYHELQSIAKSQGFEVPLFEDILKLCRDRVALDIEIKEEGYEDRIVELATQYLDYSNFVIKSFNDDSVRKIKDLDPQVVVGLLLGKVRGKFPLLSILAQFFPEYRIFKTGADFVAPHFRLLKFGFLWRMKLLNRSVYVWTVNEERRLSKLLRTKDIAAIITDKPELAMKILDSLHQQRLGDGVAPLMSRDYIQ</sequence>
<evidence type="ECO:0000259" key="1">
    <source>
        <dbReference type="PROSITE" id="PS51704"/>
    </source>
</evidence>
<dbReference type="Gene3D" id="3.20.20.190">
    <property type="entry name" value="Phosphatidylinositol (PI) phosphodiesterase"/>
    <property type="match status" value="1"/>
</dbReference>
<keyword evidence="3" id="KW-1185">Reference proteome</keyword>
<feature type="domain" description="GP-PDE" evidence="1">
    <location>
        <begin position="40"/>
        <end position="278"/>
    </location>
</feature>
<proteinExistence type="predicted"/>
<dbReference type="eggNOG" id="COG0584">
    <property type="taxonomic scope" value="Bacteria"/>
</dbReference>
<dbReference type="Proteomes" id="UP000010366">
    <property type="component" value="Chromosome"/>
</dbReference>
<dbReference type="PROSITE" id="PS50007">
    <property type="entry name" value="PIPLC_X_DOMAIN"/>
    <property type="match status" value="1"/>
</dbReference>
<evidence type="ECO:0000313" key="3">
    <source>
        <dbReference type="Proteomes" id="UP000010366"/>
    </source>
</evidence>
<accession>K9UDH2</accession>
<organism evidence="2 3">
    <name type="scientific">Chamaesiphon minutus (strain ATCC 27169 / PCC 6605)</name>
    <dbReference type="NCBI Taxonomy" id="1173020"/>
    <lineage>
        <taxon>Bacteria</taxon>
        <taxon>Bacillati</taxon>
        <taxon>Cyanobacteriota</taxon>
        <taxon>Cyanophyceae</taxon>
        <taxon>Gomontiellales</taxon>
        <taxon>Chamaesiphonaceae</taxon>
        <taxon>Chamaesiphon</taxon>
    </lineage>
</organism>
<dbReference type="PROSITE" id="PS51704">
    <property type="entry name" value="GP_PDE"/>
    <property type="match status" value="1"/>
</dbReference>
<dbReference type="AlphaFoldDB" id="K9UDH2"/>
<dbReference type="HOGENOM" id="CLU_030006_3_5_3"/>
<dbReference type="InterPro" id="IPR030395">
    <property type="entry name" value="GP_PDE_dom"/>
</dbReference>
<dbReference type="STRING" id="1173020.Cha6605_1016"/>
<dbReference type="EMBL" id="CP003600">
    <property type="protein sequence ID" value="AFY92254.1"/>
    <property type="molecule type" value="Genomic_DNA"/>
</dbReference>
<evidence type="ECO:0000313" key="2">
    <source>
        <dbReference type="EMBL" id="AFY92254.1"/>
    </source>
</evidence>
<dbReference type="PANTHER" id="PTHR46211">
    <property type="entry name" value="GLYCEROPHOSPHORYL DIESTER PHOSPHODIESTERASE"/>
    <property type="match status" value="1"/>
</dbReference>
<dbReference type="Pfam" id="PF03009">
    <property type="entry name" value="GDPD"/>
    <property type="match status" value="1"/>
</dbReference>
<reference evidence="2 3" key="1">
    <citation type="submission" date="2012-05" db="EMBL/GenBank/DDBJ databases">
        <title>Finished chromosome of genome of Chamaesiphon sp. PCC 6605.</title>
        <authorList>
            <consortium name="US DOE Joint Genome Institute"/>
            <person name="Gugger M."/>
            <person name="Coursin T."/>
            <person name="Rippka R."/>
            <person name="Tandeau De Marsac N."/>
            <person name="Huntemann M."/>
            <person name="Wei C.-L."/>
            <person name="Han J."/>
            <person name="Detter J.C."/>
            <person name="Han C."/>
            <person name="Tapia R."/>
            <person name="Chen A."/>
            <person name="Kyrpides N."/>
            <person name="Mavromatis K."/>
            <person name="Markowitz V."/>
            <person name="Szeto E."/>
            <person name="Ivanova N."/>
            <person name="Pagani I."/>
            <person name="Pati A."/>
            <person name="Goodwin L."/>
            <person name="Nordberg H.P."/>
            <person name="Cantor M.N."/>
            <person name="Hua S.X."/>
            <person name="Woyke T."/>
            <person name="Kerfeld C.A."/>
        </authorList>
    </citation>
    <scope>NUCLEOTIDE SEQUENCE [LARGE SCALE GENOMIC DNA]</scope>
    <source>
        <strain evidence="3">ATCC 27169 / PCC 6605</strain>
    </source>
</reference>
<dbReference type="SUPFAM" id="SSF51695">
    <property type="entry name" value="PLC-like phosphodiesterases"/>
    <property type="match status" value="1"/>
</dbReference>